<accession>A0AAE0R684</accession>
<evidence type="ECO:0008006" key="5">
    <source>
        <dbReference type="Google" id="ProtNLM"/>
    </source>
</evidence>
<evidence type="ECO:0000256" key="2">
    <source>
        <dbReference type="SAM" id="MobiDB-lite"/>
    </source>
</evidence>
<dbReference type="PANTHER" id="PTHR35617:SF3">
    <property type="entry name" value="CORE-BINDING (CB) DOMAIN-CONTAINING PROTEIN"/>
    <property type="match status" value="1"/>
</dbReference>
<dbReference type="EMBL" id="JAUCMX010000006">
    <property type="protein sequence ID" value="KAK3543338.1"/>
    <property type="molecule type" value="Genomic_DNA"/>
</dbReference>
<feature type="region of interest" description="Disordered" evidence="2">
    <location>
        <begin position="39"/>
        <end position="70"/>
    </location>
</feature>
<dbReference type="InterPro" id="IPR011010">
    <property type="entry name" value="DNA_brk_join_enz"/>
</dbReference>
<protein>
    <recommendedName>
        <fullName evidence="5">Tyr recombinase domain-containing protein</fullName>
    </recommendedName>
</protein>
<evidence type="ECO:0000256" key="1">
    <source>
        <dbReference type="ARBA" id="ARBA00023172"/>
    </source>
</evidence>
<dbReference type="GO" id="GO:0015074">
    <property type="term" value="P:DNA integration"/>
    <property type="evidence" value="ECO:0007669"/>
    <property type="project" value="InterPro"/>
</dbReference>
<dbReference type="GO" id="GO:0003677">
    <property type="term" value="F:DNA binding"/>
    <property type="evidence" value="ECO:0007669"/>
    <property type="project" value="InterPro"/>
</dbReference>
<dbReference type="GO" id="GO:0006310">
    <property type="term" value="P:DNA recombination"/>
    <property type="evidence" value="ECO:0007669"/>
    <property type="project" value="UniProtKB-KW"/>
</dbReference>
<dbReference type="Proteomes" id="UP001274896">
    <property type="component" value="Unassembled WGS sequence"/>
</dbReference>
<evidence type="ECO:0000313" key="3">
    <source>
        <dbReference type="EMBL" id="KAK3543338.1"/>
    </source>
</evidence>
<evidence type="ECO:0000313" key="4">
    <source>
        <dbReference type="Proteomes" id="UP001274896"/>
    </source>
</evidence>
<keyword evidence="1" id="KW-0233">DNA recombination</keyword>
<dbReference type="SUPFAM" id="SSF56349">
    <property type="entry name" value="DNA breaking-rejoining enzymes"/>
    <property type="match status" value="1"/>
</dbReference>
<comment type="caution">
    <text evidence="3">The sequence shown here is derived from an EMBL/GenBank/DDBJ whole genome shotgun (WGS) entry which is preliminary data.</text>
</comment>
<gene>
    <name evidence="3" type="ORF">QTP70_018068</name>
</gene>
<reference evidence="3" key="1">
    <citation type="submission" date="2023-06" db="EMBL/GenBank/DDBJ databases">
        <title>Male Hemibagrus guttatus genome.</title>
        <authorList>
            <person name="Bian C."/>
        </authorList>
    </citation>
    <scope>NUCLEOTIDE SEQUENCE</scope>
    <source>
        <strain evidence="3">Male_cb2023</strain>
        <tissue evidence="3">Muscle</tissue>
    </source>
</reference>
<name>A0AAE0R684_9TELE</name>
<proteinExistence type="predicted"/>
<sequence length="216" mass="22705">MVAAANVIPMLSASHKPIPALAQGCRLLFPQASPQCHKGRLPPRLRSLGDSCQERSPLSGAGGNLTPPPRDVEALGLAPEAGLSSEVVETLLNARAPSTRKLGTGEAALALPGKGNLCPPLERKSSSLFVCFWSRNKENPVCKQRLGHWVVEAFTQAYEVHGIASPLGVRAHSTRGIASSTALAMGVPLQEICAAASWSSPDTFIRFTPGSQVLQG</sequence>
<dbReference type="AlphaFoldDB" id="A0AAE0R684"/>
<keyword evidence="4" id="KW-1185">Reference proteome</keyword>
<dbReference type="Gene3D" id="1.10.443.10">
    <property type="entry name" value="Intergrase catalytic core"/>
    <property type="match status" value="1"/>
</dbReference>
<organism evidence="3 4">
    <name type="scientific">Hemibagrus guttatus</name>
    <dbReference type="NCBI Taxonomy" id="175788"/>
    <lineage>
        <taxon>Eukaryota</taxon>
        <taxon>Metazoa</taxon>
        <taxon>Chordata</taxon>
        <taxon>Craniata</taxon>
        <taxon>Vertebrata</taxon>
        <taxon>Euteleostomi</taxon>
        <taxon>Actinopterygii</taxon>
        <taxon>Neopterygii</taxon>
        <taxon>Teleostei</taxon>
        <taxon>Ostariophysi</taxon>
        <taxon>Siluriformes</taxon>
        <taxon>Bagridae</taxon>
        <taxon>Hemibagrus</taxon>
    </lineage>
</organism>
<dbReference type="PANTHER" id="PTHR35617">
    <property type="entry name" value="PHAGE_INTEGRASE DOMAIN-CONTAINING PROTEIN"/>
    <property type="match status" value="1"/>
</dbReference>
<dbReference type="InterPro" id="IPR013762">
    <property type="entry name" value="Integrase-like_cat_sf"/>
</dbReference>